<evidence type="ECO:0000313" key="3">
    <source>
        <dbReference type="EMBL" id="ABF42266.1"/>
    </source>
</evidence>
<dbReference type="AlphaFoldDB" id="Q1ILI4"/>
<dbReference type="PRINTS" id="PR01713">
    <property type="entry name" value="NUCEPIMERASE"/>
</dbReference>
<dbReference type="HOGENOM" id="CLU_007383_1_7_0"/>
<dbReference type="RefSeq" id="WP_011524065.1">
    <property type="nucleotide sequence ID" value="NC_008009.1"/>
</dbReference>
<evidence type="ECO:0000313" key="4">
    <source>
        <dbReference type="Proteomes" id="UP000002432"/>
    </source>
</evidence>
<protein>
    <submittedName>
        <fullName evidence="3">NAD-dependent epimerase/dehydratase</fullName>
    </submittedName>
</protein>
<dbReference type="Gene3D" id="3.40.50.720">
    <property type="entry name" value="NAD(P)-binding Rossmann-like Domain"/>
    <property type="match status" value="1"/>
</dbReference>
<dbReference type="KEGG" id="aba:Acid345_3265"/>
<accession>Q1ILI4</accession>
<evidence type="ECO:0000256" key="1">
    <source>
        <dbReference type="ARBA" id="ARBA00007637"/>
    </source>
</evidence>
<dbReference type="STRING" id="204669.Acid345_3265"/>
<dbReference type="InterPro" id="IPR036291">
    <property type="entry name" value="NAD(P)-bd_dom_sf"/>
</dbReference>
<feature type="domain" description="NAD-dependent epimerase/dehydratase" evidence="2">
    <location>
        <begin position="5"/>
        <end position="133"/>
    </location>
</feature>
<dbReference type="PANTHER" id="PTHR43000">
    <property type="entry name" value="DTDP-D-GLUCOSE 4,6-DEHYDRATASE-RELATED"/>
    <property type="match status" value="1"/>
</dbReference>
<dbReference type="EMBL" id="CP000360">
    <property type="protein sequence ID" value="ABF42266.1"/>
    <property type="molecule type" value="Genomic_DNA"/>
</dbReference>
<dbReference type="Proteomes" id="UP000002432">
    <property type="component" value="Chromosome"/>
</dbReference>
<dbReference type="eggNOG" id="COG0451">
    <property type="taxonomic scope" value="Bacteria"/>
</dbReference>
<feature type="domain" description="NAD-dependent epimerase/dehydratase" evidence="2">
    <location>
        <begin position="168"/>
        <end position="281"/>
    </location>
</feature>
<name>Q1ILI4_KORVE</name>
<dbReference type="InterPro" id="IPR001509">
    <property type="entry name" value="Epimerase_deHydtase"/>
</dbReference>
<sequence length="372" mass="40843">MRKRILVTGGAGFVGSHLVDALLRAGHSVRVFDNLSPQVHPHGLPSYLATDIEFIQGDMRDLDAVRRSLENIDVIFHKAAAVGVGQSMYEISHYMSANTQGTANLLQAMLDSRRDFEKLVVASSMSIYGEGKYRCAEHGDIAPEPRPIDQLRKKEWEALCPVCNAKLAPIPTDESKRLQCTSIYALSKKDQEEMCLLYGRTYGAPVVALRYFNIYGTRQALSNPYTGVAAIFASRLLNHRSPMIFEDGEQQRDFVSVHDIVQANLLAMDREEANGLAINIGSGAPISISQVADILGAALGLHVEPEITGKYRAGDIRHCFADIGLAQKVLGYRPKHRFADGIGELVAWLRNQSATDKVSDATQQLTAYGLTA</sequence>
<dbReference type="EnsemblBacteria" id="ABF42266">
    <property type="protein sequence ID" value="ABF42266"/>
    <property type="gene ID" value="Acid345_3265"/>
</dbReference>
<dbReference type="SUPFAM" id="SSF51735">
    <property type="entry name" value="NAD(P)-binding Rossmann-fold domains"/>
    <property type="match status" value="1"/>
</dbReference>
<gene>
    <name evidence="3" type="ordered locus">Acid345_3265</name>
</gene>
<keyword evidence="4" id="KW-1185">Reference proteome</keyword>
<comment type="similarity">
    <text evidence="1">Belongs to the NAD(P)-dependent epimerase/dehydratase family.</text>
</comment>
<evidence type="ECO:0000259" key="2">
    <source>
        <dbReference type="Pfam" id="PF01370"/>
    </source>
</evidence>
<organism evidence="3 4">
    <name type="scientific">Koribacter versatilis (strain Ellin345)</name>
    <dbReference type="NCBI Taxonomy" id="204669"/>
    <lineage>
        <taxon>Bacteria</taxon>
        <taxon>Pseudomonadati</taxon>
        <taxon>Acidobacteriota</taxon>
        <taxon>Terriglobia</taxon>
        <taxon>Terriglobales</taxon>
        <taxon>Candidatus Korobacteraceae</taxon>
        <taxon>Candidatus Korobacter</taxon>
    </lineage>
</organism>
<reference evidence="3 4" key="1">
    <citation type="journal article" date="2009" name="Appl. Environ. Microbiol.">
        <title>Three genomes from the phylum Acidobacteria provide insight into the lifestyles of these microorganisms in soils.</title>
        <authorList>
            <person name="Ward N.L."/>
            <person name="Challacombe J.F."/>
            <person name="Janssen P.H."/>
            <person name="Henrissat B."/>
            <person name="Coutinho P.M."/>
            <person name="Wu M."/>
            <person name="Xie G."/>
            <person name="Haft D.H."/>
            <person name="Sait M."/>
            <person name="Badger J."/>
            <person name="Barabote R.D."/>
            <person name="Bradley B."/>
            <person name="Brettin T.S."/>
            <person name="Brinkac L.M."/>
            <person name="Bruce D."/>
            <person name="Creasy T."/>
            <person name="Daugherty S.C."/>
            <person name="Davidsen T.M."/>
            <person name="DeBoy R.T."/>
            <person name="Detter J.C."/>
            <person name="Dodson R.J."/>
            <person name="Durkin A.S."/>
            <person name="Ganapathy A."/>
            <person name="Gwinn-Giglio M."/>
            <person name="Han C.S."/>
            <person name="Khouri H."/>
            <person name="Kiss H."/>
            <person name="Kothari S.P."/>
            <person name="Madupu R."/>
            <person name="Nelson K.E."/>
            <person name="Nelson W.C."/>
            <person name="Paulsen I."/>
            <person name="Penn K."/>
            <person name="Ren Q."/>
            <person name="Rosovitz M.J."/>
            <person name="Selengut J.D."/>
            <person name="Shrivastava S."/>
            <person name="Sullivan S.A."/>
            <person name="Tapia R."/>
            <person name="Thompson L.S."/>
            <person name="Watkins K.L."/>
            <person name="Yang Q."/>
            <person name="Yu C."/>
            <person name="Zafar N."/>
            <person name="Zhou L."/>
            <person name="Kuske C.R."/>
        </authorList>
    </citation>
    <scope>NUCLEOTIDE SEQUENCE [LARGE SCALE GENOMIC DNA]</scope>
    <source>
        <strain evidence="3 4">Ellin345</strain>
    </source>
</reference>
<proteinExistence type="inferred from homology"/>
<dbReference type="OrthoDB" id="9766450at2"/>
<dbReference type="Pfam" id="PF01370">
    <property type="entry name" value="Epimerase"/>
    <property type="match status" value="2"/>
</dbReference>